<comment type="caution">
    <text evidence="1">The sequence shown here is derived from an EMBL/GenBank/DDBJ whole genome shotgun (WGS) entry which is preliminary data.</text>
</comment>
<evidence type="ECO:0000313" key="2">
    <source>
        <dbReference type="Proteomes" id="UP000178851"/>
    </source>
</evidence>
<name>A0A1F7YGK4_9BACT</name>
<protein>
    <submittedName>
        <fullName evidence="1">Uncharacterized protein</fullName>
    </submittedName>
</protein>
<accession>A0A1F7YGK4</accession>
<proteinExistence type="predicted"/>
<gene>
    <name evidence="1" type="ORF">A2627_05870</name>
</gene>
<dbReference type="EMBL" id="MGGI01000013">
    <property type="protein sequence ID" value="OGM26392.1"/>
    <property type="molecule type" value="Genomic_DNA"/>
</dbReference>
<organism evidence="1 2">
    <name type="scientific">Candidatus Woesebacteria bacterium RIFCSPHIGHO2_01_FULL_39_28</name>
    <dbReference type="NCBI Taxonomy" id="1802496"/>
    <lineage>
        <taxon>Bacteria</taxon>
        <taxon>Candidatus Woeseibacteriota</taxon>
    </lineage>
</organism>
<sequence>MDGISKLISIFITEKKRLGVSDEEINKVLFVASNVVMENSLKELGDSGKSDAIKEIQKVSRVYFQNPNDLDKLKSAESIVVNNMGETFGSVLKRNLETFLNQL</sequence>
<dbReference type="Proteomes" id="UP000178851">
    <property type="component" value="Unassembled WGS sequence"/>
</dbReference>
<reference evidence="1 2" key="1">
    <citation type="journal article" date="2016" name="Nat. Commun.">
        <title>Thousands of microbial genomes shed light on interconnected biogeochemical processes in an aquifer system.</title>
        <authorList>
            <person name="Anantharaman K."/>
            <person name="Brown C.T."/>
            <person name="Hug L.A."/>
            <person name="Sharon I."/>
            <person name="Castelle C.J."/>
            <person name="Probst A.J."/>
            <person name="Thomas B.C."/>
            <person name="Singh A."/>
            <person name="Wilkins M.J."/>
            <person name="Karaoz U."/>
            <person name="Brodie E.L."/>
            <person name="Williams K.H."/>
            <person name="Hubbard S.S."/>
            <person name="Banfield J.F."/>
        </authorList>
    </citation>
    <scope>NUCLEOTIDE SEQUENCE [LARGE SCALE GENOMIC DNA]</scope>
</reference>
<dbReference type="AlphaFoldDB" id="A0A1F7YGK4"/>
<evidence type="ECO:0000313" key="1">
    <source>
        <dbReference type="EMBL" id="OGM26392.1"/>
    </source>
</evidence>